<accession>A0A839QEX9</accession>
<proteinExistence type="predicted"/>
<feature type="signal peptide" evidence="1">
    <location>
        <begin position="1"/>
        <end position="29"/>
    </location>
</feature>
<dbReference type="InterPro" id="IPR017853">
    <property type="entry name" value="GH"/>
</dbReference>
<gene>
    <name evidence="3" type="ORF">FHR72_003282</name>
</gene>
<comment type="caution">
    <text evidence="3">The sequence shown here is derived from an EMBL/GenBank/DDBJ whole genome shotgun (WGS) entry which is preliminary data.</text>
</comment>
<sequence length="248" mass="26517">MSHDRLTSRRRVLKYAAAAPAVLGLGALAAGVGPASVTPGAAAAPLGILLDYAAGVLSAEDLRSAGAVGAIRYVSDRRPGGAWMLGKPIQLDEARDLYRHGMKIVSCYQFGKGETADWLPGEPAGIQHATRGWQLHVAAGGPVGAPVYASIDDDPTYEQYKRQVVPYLRGWERVLGHQRTGVYANSTTIEWALQDGLGSWFWQHNWGSPGGVAHPAAHLHQVEIDSRTVAGVGVDINHVLKPSFGQWD</sequence>
<name>A0A839QEX9_MYCIR</name>
<dbReference type="Pfam" id="PF08924">
    <property type="entry name" value="Rv2525c_GlyHyd-like"/>
    <property type="match status" value="1"/>
</dbReference>
<dbReference type="EMBL" id="JACHVU010000007">
    <property type="protein sequence ID" value="MBB2991792.1"/>
    <property type="molecule type" value="Genomic_DNA"/>
</dbReference>
<dbReference type="AlphaFoldDB" id="A0A839QEX9"/>
<evidence type="ECO:0000313" key="3">
    <source>
        <dbReference type="EMBL" id="MBB2991792.1"/>
    </source>
</evidence>
<feature type="domain" description="Rv2525c-like glycoside hydrolase-like" evidence="2">
    <location>
        <begin position="61"/>
        <end position="239"/>
    </location>
</feature>
<reference evidence="3 4" key="1">
    <citation type="submission" date="2020-08" db="EMBL/GenBank/DDBJ databases">
        <title>The Agave Microbiome: Exploring the role of microbial communities in plant adaptations to desert environments.</title>
        <authorList>
            <person name="Partida-Martinez L.P."/>
        </authorList>
    </citation>
    <scope>NUCLEOTIDE SEQUENCE [LARGE SCALE GENOMIC DNA]</scope>
    <source>
        <strain evidence="3 4">AT2.18</strain>
    </source>
</reference>
<feature type="chain" id="PRO_5039236075" description="Rv2525c-like glycoside hydrolase-like domain-containing protein" evidence="1">
    <location>
        <begin position="30"/>
        <end position="248"/>
    </location>
</feature>
<protein>
    <recommendedName>
        <fullName evidence="2">Rv2525c-like glycoside hydrolase-like domain-containing protein</fullName>
    </recommendedName>
</protein>
<keyword evidence="1" id="KW-0732">Signal</keyword>
<evidence type="ECO:0000313" key="4">
    <source>
        <dbReference type="Proteomes" id="UP000550501"/>
    </source>
</evidence>
<keyword evidence="4" id="KW-1185">Reference proteome</keyword>
<dbReference type="InterPro" id="IPR015020">
    <property type="entry name" value="Rv2525c-like_Glyco_Hydro-like"/>
</dbReference>
<dbReference type="PROSITE" id="PS51318">
    <property type="entry name" value="TAT"/>
    <property type="match status" value="1"/>
</dbReference>
<dbReference type="Gene3D" id="3.20.20.80">
    <property type="entry name" value="Glycosidases"/>
    <property type="match status" value="1"/>
</dbReference>
<dbReference type="Proteomes" id="UP000550501">
    <property type="component" value="Unassembled WGS sequence"/>
</dbReference>
<evidence type="ECO:0000256" key="1">
    <source>
        <dbReference type="SAM" id="SignalP"/>
    </source>
</evidence>
<dbReference type="InterPro" id="IPR006311">
    <property type="entry name" value="TAT_signal"/>
</dbReference>
<organism evidence="3 4">
    <name type="scientific">Mycolicibacterium iranicum</name>
    <name type="common">Mycobacterium iranicum</name>
    <dbReference type="NCBI Taxonomy" id="912594"/>
    <lineage>
        <taxon>Bacteria</taxon>
        <taxon>Bacillati</taxon>
        <taxon>Actinomycetota</taxon>
        <taxon>Actinomycetes</taxon>
        <taxon>Mycobacteriales</taxon>
        <taxon>Mycobacteriaceae</taxon>
        <taxon>Mycolicibacterium</taxon>
    </lineage>
</organism>
<dbReference type="RefSeq" id="WP_311736168.1">
    <property type="nucleotide sequence ID" value="NZ_JACHVU010000007.1"/>
</dbReference>
<evidence type="ECO:0000259" key="2">
    <source>
        <dbReference type="Pfam" id="PF08924"/>
    </source>
</evidence>
<dbReference type="SUPFAM" id="SSF51445">
    <property type="entry name" value="(Trans)glycosidases"/>
    <property type="match status" value="1"/>
</dbReference>